<comment type="caution">
    <text evidence="2">The sequence shown here is derived from an EMBL/GenBank/DDBJ whole genome shotgun (WGS) entry which is preliminary data.</text>
</comment>
<evidence type="ECO:0000256" key="1">
    <source>
        <dbReference type="SAM" id="Phobius"/>
    </source>
</evidence>
<sequence length="101" mass="11542">MLTLKWVLAILVIATSCLSVLNSFKSRQSKDGKQRGLHASRMNIYMGLMLIFLSILMMLLFTGSSLLVVVCLLFMLLGIFNLFAGMRNRSYYSRLQQEQSR</sequence>
<dbReference type="InterPro" id="IPR025618">
    <property type="entry name" value="YtpI"/>
</dbReference>
<proteinExistence type="predicted"/>
<keyword evidence="1" id="KW-0812">Transmembrane</keyword>
<reference evidence="3" key="1">
    <citation type="journal article" date="2019" name="Int. J. Syst. Evol. Microbiol.">
        <title>The Global Catalogue of Microorganisms (GCM) 10K type strain sequencing project: providing services to taxonomists for standard genome sequencing and annotation.</title>
        <authorList>
            <consortium name="The Broad Institute Genomics Platform"/>
            <consortium name="The Broad Institute Genome Sequencing Center for Infectious Disease"/>
            <person name="Wu L."/>
            <person name="Ma J."/>
        </authorList>
    </citation>
    <scope>NUCLEOTIDE SEQUENCE [LARGE SCALE GENOMIC DNA]</scope>
    <source>
        <strain evidence="3">CGMCC 1.18578</strain>
    </source>
</reference>
<evidence type="ECO:0000313" key="2">
    <source>
        <dbReference type="EMBL" id="MFC5531239.1"/>
    </source>
</evidence>
<feature type="transmembrane region" description="Helical" evidence="1">
    <location>
        <begin position="67"/>
        <end position="84"/>
    </location>
</feature>
<keyword evidence="1" id="KW-1133">Transmembrane helix</keyword>
<dbReference type="Pfam" id="PF14007">
    <property type="entry name" value="YtpI"/>
    <property type="match status" value="1"/>
</dbReference>
<accession>A0ABW0R1W5</accession>
<feature type="transmembrane region" description="Helical" evidence="1">
    <location>
        <begin position="6"/>
        <end position="24"/>
    </location>
</feature>
<protein>
    <submittedName>
        <fullName evidence="2">YtpI family protein</fullName>
    </submittedName>
</protein>
<feature type="transmembrane region" description="Helical" evidence="1">
    <location>
        <begin position="44"/>
        <end position="61"/>
    </location>
</feature>
<gene>
    <name evidence="2" type="ORF">ACFPQ4_17610</name>
</gene>
<keyword evidence="1" id="KW-0472">Membrane</keyword>
<dbReference type="EMBL" id="JBHSNC010000052">
    <property type="protein sequence ID" value="MFC5531239.1"/>
    <property type="molecule type" value="Genomic_DNA"/>
</dbReference>
<name>A0ABW0R1W5_9BACL</name>
<evidence type="ECO:0000313" key="3">
    <source>
        <dbReference type="Proteomes" id="UP001596108"/>
    </source>
</evidence>
<organism evidence="2 3">
    <name type="scientific">Cohnella yongneupensis</name>
    <dbReference type="NCBI Taxonomy" id="425006"/>
    <lineage>
        <taxon>Bacteria</taxon>
        <taxon>Bacillati</taxon>
        <taxon>Bacillota</taxon>
        <taxon>Bacilli</taxon>
        <taxon>Bacillales</taxon>
        <taxon>Paenibacillaceae</taxon>
        <taxon>Cohnella</taxon>
    </lineage>
</organism>
<dbReference type="RefSeq" id="WP_378113194.1">
    <property type="nucleotide sequence ID" value="NZ_JBHSNC010000052.1"/>
</dbReference>
<dbReference type="Proteomes" id="UP001596108">
    <property type="component" value="Unassembled WGS sequence"/>
</dbReference>
<dbReference type="PROSITE" id="PS51257">
    <property type="entry name" value="PROKAR_LIPOPROTEIN"/>
    <property type="match status" value="1"/>
</dbReference>
<keyword evidence="3" id="KW-1185">Reference proteome</keyword>